<keyword evidence="2" id="KW-0472">Membrane</keyword>
<sequence length="178" mass="20234">MKRLAKKWKNGSDDDEEDDGKSCLPTSSDFHPMDTEEQEELVRSLEKALAQQTRFWKRVFAGLHCCFMAFLIYSIHGQTTMPWELRYHAYFKDEIESWTLIAADWAAVFVSSMAVAGLLRSSRSQRHGFGSLAALAAKVSMGCYLASSWSREWGRVFAVRRSSNERIIGGSKKTSNLH</sequence>
<reference evidence="3" key="1">
    <citation type="submission" date="2023-03" db="EMBL/GenBank/DDBJ databases">
        <title>Chromosome-scale reference genome and RAD-based genetic map of yellow starthistle (Centaurea solstitialis) reveal putative structural variation and QTLs associated with invader traits.</title>
        <authorList>
            <person name="Reatini B."/>
            <person name="Cang F.A."/>
            <person name="Jiang Q."/>
            <person name="Mckibben M.T.W."/>
            <person name="Barker M.S."/>
            <person name="Rieseberg L.H."/>
            <person name="Dlugosch K.M."/>
        </authorList>
    </citation>
    <scope>NUCLEOTIDE SEQUENCE</scope>
    <source>
        <strain evidence="3">CAN-66</strain>
        <tissue evidence="3">Leaf</tissue>
    </source>
</reference>
<organism evidence="3 4">
    <name type="scientific">Centaurea solstitialis</name>
    <name type="common">yellow star-thistle</name>
    <dbReference type="NCBI Taxonomy" id="347529"/>
    <lineage>
        <taxon>Eukaryota</taxon>
        <taxon>Viridiplantae</taxon>
        <taxon>Streptophyta</taxon>
        <taxon>Embryophyta</taxon>
        <taxon>Tracheophyta</taxon>
        <taxon>Spermatophyta</taxon>
        <taxon>Magnoliopsida</taxon>
        <taxon>eudicotyledons</taxon>
        <taxon>Gunneridae</taxon>
        <taxon>Pentapetalae</taxon>
        <taxon>asterids</taxon>
        <taxon>campanulids</taxon>
        <taxon>Asterales</taxon>
        <taxon>Asteraceae</taxon>
        <taxon>Carduoideae</taxon>
        <taxon>Cardueae</taxon>
        <taxon>Centaureinae</taxon>
        <taxon>Centaurea</taxon>
    </lineage>
</organism>
<feature type="region of interest" description="Disordered" evidence="1">
    <location>
        <begin position="1"/>
        <end position="32"/>
    </location>
</feature>
<name>A0AA38WJY8_9ASTR</name>
<feature type="transmembrane region" description="Helical" evidence="2">
    <location>
        <begin position="55"/>
        <end position="75"/>
    </location>
</feature>
<keyword evidence="4" id="KW-1185">Reference proteome</keyword>
<dbReference type="EMBL" id="JARYMX010000004">
    <property type="protein sequence ID" value="KAJ9551211.1"/>
    <property type="molecule type" value="Genomic_DNA"/>
</dbReference>
<dbReference type="PANTHER" id="PTHR36784">
    <property type="entry name" value="HISTONE-LYSINE N-METHYLTRANSFERASE"/>
    <property type="match status" value="1"/>
</dbReference>
<feature type="non-terminal residue" evidence="3">
    <location>
        <position position="178"/>
    </location>
</feature>
<dbReference type="PANTHER" id="PTHR36784:SF1">
    <property type="entry name" value="HISTONE-LYSINE N-METHYLTRANSFERASE"/>
    <property type="match status" value="1"/>
</dbReference>
<gene>
    <name evidence="3" type="ORF">OSB04_015256</name>
</gene>
<evidence type="ECO:0008006" key="5">
    <source>
        <dbReference type="Google" id="ProtNLM"/>
    </source>
</evidence>
<proteinExistence type="predicted"/>
<evidence type="ECO:0000256" key="1">
    <source>
        <dbReference type="SAM" id="MobiDB-lite"/>
    </source>
</evidence>
<feature type="transmembrane region" description="Helical" evidence="2">
    <location>
        <begin position="95"/>
        <end position="119"/>
    </location>
</feature>
<dbReference type="Proteomes" id="UP001172457">
    <property type="component" value="Chromosome 4"/>
</dbReference>
<dbReference type="AlphaFoldDB" id="A0AA38WJY8"/>
<evidence type="ECO:0000313" key="3">
    <source>
        <dbReference type="EMBL" id="KAJ9551211.1"/>
    </source>
</evidence>
<protein>
    <recommendedName>
        <fullName evidence="5">Transmembrane protein</fullName>
    </recommendedName>
</protein>
<keyword evidence="2" id="KW-0812">Transmembrane</keyword>
<accession>A0AA38WJY8</accession>
<keyword evidence="2" id="KW-1133">Transmembrane helix</keyword>
<comment type="caution">
    <text evidence="3">The sequence shown here is derived from an EMBL/GenBank/DDBJ whole genome shotgun (WGS) entry which is preliminary data.</text>
</comment>
<evidence type="ECO:0000313" key="4">
    <source>
        <dbReference type="Proteomes" id="UP001172457"/>
    </source>
</evidence>
<evidence type="ECO:0000256" key="2">
    <source>
        <dbReference type="SAM" id="Phobius"/>
    </source>
</evidence>